<comment type="caution">
    <text evidence="2">The sequence shown here is derived from an EMBL/GenBank/DDBJ whole genome shotgun (WGS) entry which is preliminary data.</text>
</comment>
<organism evidence="2 3">
    <name type="scientific">Metapseudomonas boanensis</name>
    <dbReference type="NCBI Taxonomy" id="2822138"/>
    <lineage>
        <taxon>Bacteria</taxon>
        <taxon>Pseudomonadati</taxon>
        <taxon>Pseudomonadota</taxon>
        <taxon>Gammaproteobacteria</taxon>
        <taxon>Pseudomonadales</taxon>
        <taxon>Pseudomonadaceae</taxon>
        <taxon>Metapseudomonas</taxon>
    </lineage>
</organism>
<dbReference type="Gene3D" id="2.60.40.420">
    <property type="entry name" value="Cupredoxins - blue copper proteins"/>
    <property type="match status" value="1"/>
</dbReference>
<accession>A0ABS5XAW6</accession>
<evidence type="ECO:0000256" key="1">
    <source>
        <dbReference type="SAM" id="SignalP"/>
    </source>
</evidence>
<feature type="chain" id="PRO_5045285259" description="Plastocyanin" evidence="1">
    <location>
        <begin position="33"/>
        <end position="147"/>
    </location>
</feature>
<dbReference type="InterPro" id="IPR008972">
    <property type="entry name" value="Cupredoxin"/>
</dbReference>
<keyword evidence="1" id="KW-0732">Signal</keyword>
<name>A0ABS5XAW6_9GAMM</name>
<gene>
    <name evidence="2" type="ORF">J7302_01550</name>
</gene>
<dbReference type="RefSeq" id="WP_215369408.1">
    <property type="nucleotide sequence ID" value="NZ_JAGTIS010000001.1"/>
</dbReference>
<protein>
    <recommendedName>
        <fullName evidence="4">Plastocyanin</fullName>
    </recommendedName>
</protein>
<proteinExistence type="predicted"/>
<feature type="signal peptide" evidence="1">
    <location>
        <begin position="1"/>
        <end position="32"/>
    </location>
</feature>
<evidence type="ECO:0000313" key="2">
    <source>
        <dbReference type="EMBL" id="MBT8764833.1"/>
    </source>
</evidence>
<reference evidence="2 3" key="1">
    <citation type="submission" date="2021-04" db="EMBL/GenBank/DDBJ databases">
        <title>Pseudomonas boanensis sp. nov., a bacterium isolated from river water used for household purposes in Boane District, Mozambique.</title>
        <authorList>
            <person name="Nicklasson M."/>
            <person name="Martin-Rodriguez A.J."/>
            <person name="Thorell K."/>
            <person name="Neves L."/>
            <person name="Mussagy A."/>
            <person name="Rydberg H.A."/>
            <person name="Hernroth B."/>
            <person name="Svensson-Stadler L."/>
            <person name="Sjoling A."/>
        </authorList>
    </citation>
    <scope>NUCLEOTIDE SEQUENCE [LARGE SCALE GENOMIC DNA]</scope>
    <source>
        <strain evidence="2 3">DB1</strain>
    </source>
</reference>
<dbReference type="EMBL" id="JAGTIS010000001">
    <property type="protein sequence ID" value="MBT8764833.1"/>
    <property type="molecule type" value="Genomic_DNA"/>
</dbReference>
<dbReference type="SUPFAM" id="SSF49503">
    <property type="entry name" value="Cupredoxins"/>
    <property type="match status" value="1"/>
</dbReference>
<dbReference type="Proteomes" id="UP001519667">
    <property type="component" value="Unassembled WGS sequence"/>
</dbReference>
<keyword evidence="3" id="KW-1185">Reference proteome</keyword>
<sequence length="147" mass="15791">MHDQGSQLASRTPAKLLQGVMVVALLSPSALATGATDSISPARAAADDLQRVAIVGGSYFFQPDHVVVKAGRPLELAVRVEAGIIPHRFVLETADGGSLADVPINETTKVLRFELPAGKYLFQCPNRLLFFKSHRERGMAGVLEVKE</sequence>
<evidence type="ECO:0000313" key="3">
    <source>
        <dbReference type="Proteomes" id="UP001519667"/>
    </source>
</evidence>
<evidence type="ECO:0008006" key="4">
    <source>
        <dbReference type="Google" id="ProtNLM"/>
    </source>
</evidence>